<gene>
    <name evidence="2" type="ORF">GP486_008233</name>
</gene>
<evidence type="ECO:0000256" key="1">
    <source>
        <dbReference type="SAM" id="MobiDB-lite"/>
    </source>
</evidence>
<feature type="region of interest" description="Disordered" evidence="1">
    <location>
        <begin position="128"/>
        <end position="169"/>
    </location>
</feature>
<feature type="compositionally biased region" description="Pro residues" evidence="1">
    <location>
        <begin position="281"/>
        <end position="305"/>
    </location>
</feature>
<comment type="caution">
    <text evidence="2">The sequence shown here is derived from an EMBL/GenBank/DDBJ whole genome shotgun (WGS) entry which is preliminary data.</text>
</comment>
<dbReference type="AlphaFoldDB" id="A0A9P8L4A1"/>
<dbReference type="EMBL" id="JAGHQM010002931">
    <property type="protein sequence ID" value="KAH0548025.1"/>
    <property type="molecule type" value="Genomic_DNA"/>
</dbReference>
<feature type="region of interest" description="Disordered" evidence="1">
    <location>
        <begin position="57"/>
        <end position="104"/>
    </location>
</feature>
<sequence length="666" mass="77054">MSPPLPPSGPTIELSSLRYHPSQSATDHIARFEKLVSLAYPNASESRRWNLFAKTLTTPDFHHPPSSNGSSMVSERTHHRRQASSSSYVPELASGGETPSRWLQQVERSRDIPFERMKELFVDRWTAPEEREPRHKGEKSGKRRSKSQPPPGWGAAAPSKASSVVSVDSTKASIGYESTVRDNDSTITTATTIVPSRSVVSSSRSQLGYRHEANGSESLKIGLSVLEREGAGNRVVLHLPDQRPRKRRGTLSRRSSPPLLPVPRPPLPSRPSSTPFASSPFVPPPPPPPPRPQPPPPTPPRLPSPPKRHSTPPIKAVQDISYVSRRGEGKIVVPTVRPIAIRPPAIKVPPRPTIEDTVDISDLELKAARSVIGAPKASNAVLEAVTPRALPASLSNTNGLLQPEAEAVSGEANGEKGDKVVIEEEKEEKEDATTEEEARVKPKANEEEQERQEAEERRVREEEEEKQKANERRPEEEEEEKEEERKAGEERVREEEGKRKADEERAAREEREREERLLQEKLKAEKLREDRLREEKIHAERLHEERLKEERIRAERLRDERLKEERIRAERLREERLREEKRREDRRREERLREERYRQERAREEKLREERRKEQRLREEQLRLERLREEVKMMKEQRAREERERQEEKMRAEREKEERMRREKEG</sequence>
<feature type="compositionally biased region" description="Basic and acidic residues" evidence="1">
    <location>
        <begin position="483"/>
        <end position="516"/>
    </location>
</feature>
<feature type="region of interest" description="Disordered" evidence="1">
    <location>
        <begin position="235"/>
        <end position="318"/>
    </location>
</feature>
<evidence type="ECO:0000313" key="3">
    <source>
        <dbReference type="Proteomes" id="UP000750711"/>
    </source>
</evidence>
<name>A0A9P8L4A1_9PEZI</name>
<feature type="compositionally biased region" description="Polar residues" evidence="1">
    <location>
        <begin position="65"/>
        <end position="74"/>
    </location>
</feature>
<reference evidence="2" key="1">
    <citation type="submission" date="2021-03" db="EMBL/GenBank/DDBJ databases">
        <title>Comparative genomics and phylogenomic investigation of the class Geoglossomycetes provide insights into ecological specialization and systematics.</title>
        <authorList>
            <person name="Melie T."/>
            <person name="Pirro S."/>
            <person name="Miller A.N."/>
            <person name="Quandt A."/>
        </authorList>
    </citation>
    <scope>NUCLEOTIDE SEQUENCE</scope>
    <source>
        <strain evidence="2">CAQ_001_2017</strain>
    </source>
</reference>
<evidence type="ECO:0000313" key="2">
    <source>
        <dbReference type="EMBL" id="KAH0548025.1"/>
    </source>
</evidence>
<feature type="region of interest" description="Disordered" evidence="1">
    <location>
        <begin position="393"/>
        <end position="516"/>
    </location>
</feature>
<feature type="compositionally biased region" description="Basic and acidic residues" evidence="1">
    <location>
        <begin position="128"/>
        <end position="140"/>
    </location>
</feature>
<feature type="compositionally biased region" description="Pro residues" evidence="1">
    <location>
        <begin position="258"/>
        <end position="269"/>
    </location>
</feature>
<feature type="compositionally biased region" description="Low complexity" evidence="1">
    <location>
        <begin position="270"/>
        <end position="280"/>
    </location>
</feature>
<keyword evidence="3" id="KW-1185">Reference proteome</keyword>
<feature type="compositionally biased region" description="Low complexity" evidence="1">
    <location>
        <begin position="155"/>
        <end position="169"/>
    </location>
</feature>
<accession>A0A9P8L4A1</accession>
<organism evidence="2 3">
    <name type="scientific">Trichoglossum hirsutum</name>
    <dbReference type="NCBI Taxonomy" id="265104"/>
    <lineage>
        <taxon>Eukaryota</taxon>
        <taxon>Fungi</taxon>
        <taxon>Dikarya</taxon>
        <taxon>Ascomycota</taxon>
        <taxon>Pezizomycotina</taxon>
        <taxon>Geoglossomycetes</taxon>
        <taxon>Geoglossales</taxon>
        <taxon>Geoglossaceae</taxon>
        <taxon>Trichoglossum</taxon>
    </lineage>
</organism>
<feature type="non-terminal residue" evidence="2">
    <location>
        <position position="666"/>
    </location>
</feature>
<protein>
    <submittedName>
        <fullName evidence="2">Uncharacterized protein</fullName>
    </submittedName>
</protein>
<feature type="region of interest" description="Disordered" evidence="1">
    <location>
        <begin position="578"/>
        <end position="617"/>
    </location>
</feature>
<feature type="region of interest" description="Disordered" evidence="1">
    <location>
        <begin position="1"/>
        <end position="20"/>
    </location>
</feature>
<feature type="region of interest" description="Disordered" evidence="1">
    <location>
        <begin position="634"/>
        <end position="666"/>
    </location>
</feature>
<proteinExistence type="predicted"/>
<dbReference type="Proteomes" id="UP000750711">
    <property type="component" value="Unassembled WGS sequence"/>
</dbReference>
<feature type="compositionally biased region" description="Basic and acidic residues" evidence="1">
    <location>
        <begin position="413"/>
        <end position="475"/>
    </location>
</feature>